<evidence type="ECO:0000313" key="4">
    <source>
        <dbReference type="Proteomes" id="UP000002640"/>
    </source>
</evidence>
<dbReference type="Proteomes" id="UP000002640">
    <property type="component" value="Unassembled WGS sequence"/>
</dbReference>
<evidence type="ECO:0008006" key="5">
    <source>
        <dbReference type="Google" id="ProtNLM"/>
    </source>
</evidence>
<keyword evidence="2" id="KW-0812">Transmembrane</keyword>
<name>G5AAR5_PHYSP</name>
<feature type="compositionally biased region" description="Acidic residues" evidence="1">
    <location>
        <begin position="159"/>
        <end position="177"/>
    </location>
</feature>
<keyword evidence="2" id="KW-0472">Membrane</keyword>
<dbReference type="GeneID" id="20642781"/>
<proteinExistence type="predicted"/>
<dbReference type="AlphaFoldDB" id="G5AAR5"/>
<evidence type="ECO:0000256" key="2">
    <source>
        <dbReference type="SAM" id="Phobius"/>
    </source>
</evidence>
<reference evidence="3 4" key="1">
    <citation type="journal article" date="2006" name="Science">
        <title>Phytophthora genome sequences uncover evolutionary origins and mechanisms of pathogenesis.</title>
        <authorList>
            <person name="Tyler B.M."/>
            <person name="Tripathy S."/>
            <person name="Zhang X."/>
            <person name="Dehal P."/>
            <person name="Jiang R.H."/>
            <person name="Aerts A."/>
            <person name="Arredondo F.D."/>
            <person name="Baxter L."/>
            <person name="Bensasson D."/>
            <person name="Beynon J.L."/>
            <person name="Chapman J."/>
            <person name="Damasceno C.M."/>
            <person name="Dorrance A.E."/>
            <person name="Dou D."/>
            <person name="Dickerman A.W."/>
            <person name="Dubchak I.L."/>
            <person name="Garbelotto M."/>
            <person name="Gijzen M."/>
            <person name="Gordon S.G."/>
            <person name="Govers F."/>
            <person name="Grunwald N.J."/>
            <person name="Huang W."/>
            <person name="Ivors K.L."/>
            <person name="Jones R.W."/>
            <person name="Kamoun S."/>
            <person name="Krampis K."/>
            <person name="Lamour K.H."/>
            <person name="Lee M.K."/>
            <person name="McDonald W.H."/>
            <person name="Medina M."/>
            <person name="Meijer H.J."/>
            <person name="Nordberg E.K."/>
            <person name="Maclean D.J."/>
            <person name="Ospina-Giraldo M.D."/>
            <person name="Morris P.F."/>
            <person name="Phuntumart V."/>
            <person name="Putnam N.H."/>
            <person name="Rash S."/>
            <person name="Rose J.K."/>
            <person name="Sakihama Y."/>
            <person name="Salamov A.A."/>
            <person name="Savidor A."/>
            <person name="Scheuring C.F."/>
            <person name="Smith B.M."/>
            <person name="Sobral B.W."/>
            <person name="Terry A."/>
            <person name="Torto-Alalibo T.A."/>
            <person name="Win J."/>
            <person name="Xu Z."/>
            <person name="Zhang H."/>
            <person name="Grigoriev I.V."/>
            <person name="Rokhsar D.S."/>
            <person name="Boore J.L."/>
        </authorList>
    </citation>
    <scope>NUCLEOTIDE SEQUENCE [LARGE SCALE GENOMIC DNA]</scope>
    <source>
        <strain evidence="3 4">P6497</strain>
    </source>
</reference>
<protein>
    <recommendedName>
        <fullName evidence="5">Transmembrane protein</fullName>
    </recommendedName>
</protein>
<evidence type="ECO:0000256" key="1">
    <source>
        <dbReference type="SAM" id="MobiDB-lite"/>
    </source>
</evidence>
<feature type="region of interest" description="Disordered" evidence="1">
    <location>
        <begin position="148"/>
        <end position="177"/>
    </location>
</feature>
<dbReference type="RefSeq" id="XP_009537260.1">
    <property type="nucleotide sequence ID" value="XM_009538965.1"/>
</dbReference>
<keyword evidence="4" id="KW-1185">Reference proteome</keyword>
<dbReference type="InParanoid" id="G5AAR5"/>
<feature type="transmembrane region" description="Helical" evidence="2">
    <location>
        <begin position="90"/>
        <end position="110"/>
    </location>
</feature>
<accession>G5AAR5</accession>
<sequence length="177" mass="19928">MEKLDEHGDWLKADDAEFLQLRDGKGEVPARIEAVKNRGMRPDALLSTFAFPKGGDGHIDLLFDFPGLTKRRRLYREYQRKARWATYSKWIFSICAALMCVALFLSTPFVSAGMATASTIYFTNALRRLADAERDYLLGLGDVVRDADDEKKAPVATVEADDNDDDDDFPDIVVDND</sequence>
<dbReference type="KEGG" id="psoj:PHYSODRAFT_306763"/>
<organism evidence="3 4">
    <name type="scientific">Phytophthora sojae (strain P6497)</name>
    <name type="common">Soybean stem and root rot agent</name>
    <name type="synonym">Phytophthora megasperma f. sp. glycines</name>
    <dbReference type="NCBI Taxonomy" id="1094619"/>
    <lineage>
        <taxon>Eukaryota</taxon>
        <taxon>Sar</taxon>
        <taxon>Stramenopiles</taxon>
        <taxon>Oomycota</taxon>
        <taxon>Peronosporomycetes</taxon>
        <taxon>Peronosporales</taxon>
        <taxon>Peronosporaceae</taxon>
        <taxon>Phytophthora</taxon>
    </lineage>
</organism>
<dbReference type="EMBL" id="JH159162">
    <property type="protein sequence ID" value="EGZ07694.1"/>
    <property type="molecule type" value="Genomic_DNA"/>
</dbReference>
<evidence type="ECO:0000313" key="3">
    <source>
        <dbReference type="EMBL" id="EGZ07694.1"/>
    </source>
</evidence>
<gene>
    <name evidence="3" type="ORF">PHYSODRAFT_306763</name>
</gene>
<keyword evidence="2" id="KW-1133">Transmembrane helix</keyword>